<dbReference type="InterPro" id="IPR058792">
    <property type="entry name" value="Beta-barrel_RND_2"/>
</dbReference>
<dbReference type="PANTHER" id="PTHR30469:SF29">
    <property type="entry name" value="BLR2860 PROTEIN"/>
    <property type="match status" value="1"/>
</dbReference>
<dbReference type="RefSeq" id="WP_090187415.1">
    <property type="nucleotide sequence ID" value="NZ_CAXYBM010000019.1"/>
</dbReference>
<feature type="coiled-coil region" evidence="2">
    <location>
        <begin position="120"/>
        <end position="161"/>
    </location>
</feature>
<feature type="domain" description="CusB-like beta-barrel" evidence="3">
    <location>
        <begin position="259"/>
        <end position="326"/>
    </location>
</feature>
<organism evidence="4 5">
    <name type="scientific">Loktanella salsilacus</name>
    <dbReference type="NCBI Taxonomy" id="195913"/>
    <lineage>
        <taxon>Bacteria</taxon>
        <taxon>Pseudomonadati</taxon>
        <taxon>Pseudomonadota</taxon>
        <taxon>Alphaproteobacteria</taxon>
        <taxon>Rhodobacterales</taxon>
        <taxon>Roseobacteraceae</taxon>
        <taxon>Loktanella</taxon>
    </lineage>
</organism>
<comment type="similarity">
    <text evidence="1">Belongs to the membrane fusion protein (MFP) (TC 8.A.1) family.</text>
</comment>
<dbReference type="SUPFAM" id="SSF111369">
    <property type="entry name" value="HlyD-like secretion proteins"/>
    <property type="match status" value="2"/>
</dbReference>
<dbReference type="AlphaFoldDB" id="A0A1I4EAU8"/>
<dbReference type="Gene3D" id="1.10.287.470">
    <property type="entry name" value="Helix hairpin bin"/>
    <property type="match status" value="1"/>
</dbReference>
<dbReference type="Gene3D" id="2.40.420.20">
    <property type="match status" value="1"/>
</dbReference>
<proteinExistence type="inferred from homology"/>
<dbReference type="PANTHER" id="PTHR30469">
    <property type="entry name" value="MULTIDRUG RESISTANCE PROTEIN MDTA"/>
    <property type="match status" value="1"/>
</dbReference>
<protein>
    <submittedName>
        <fullName evidence="4">Membrane fusion protein, multidrug efflux system</fullName>
    </submittedName>
</protein>
<dbReference type="OrthoDB" id="9806939at2"/>
<dbReference type="Pfam" id="PF25954">
    <property type="entry name" value="Beta-barrel_RND_2"/>
    <property type="match status" value="1"/>
</dbReference>
<dbReference type="Proteomes" id="UP000199550">
    <property type="component" value="Unassembled WGS sequence"/>
</dbReference>
<dbReference type="EMBL" id="FOTF01000006">
    <property type="protein sequence ID" value="SFL01727.1"/>
    <property type="molecule type" value="Genomic_DNA"/>
</dbReference>
<keyword evidence="5" id="KW-1185">Reference proteome</keyword>
<dbReference type="GO" id="GO:1990281">
    <property type="term" value="C:efflux pump complex"/>
    <property type="evidence" value="ECO:0007669"/>
    <property type="project" value="TreeGrafter"/>
</dbReference>
<accession>A0A1I4EAU8</accession>
<gene>
    <name evidence="4" type="ORF">SAMN04488004_10679</name>
</gene>
<dbReference type="Gene3D" id="2.40.50.100">
    <property type="match status" value="1"/>
</dbReference>
<evidence type="ECO:0000313" key="4">
    <source>
        <dbReference type="EMBL" id="SFL01727.1"/>
    </source>
</evidence>
<evidence type="ECO:0000259" key="3">
    <source>
        <dbReference type="Pfam" id="PF25954"/>
    </source>
</evidence>
<dbReference type="STRING" id="195913.SAMN04488004_10679"/>
<evidence type="ECO:0000256" key="1">
    <source>
        <dbReference type="ARBA" id="ARBA00009477"/>
    </source>
</evidence>
<dbReference type="GeneID" id="97891413"/>
<dbReference type="InterPro" id="IPR006143">
    <property type="entry name" value="RND_pump_MFP"/>
</dbReference>
<reference evidence="4 5" key="1">
    <citation type="submission" date="2016-10" db="EMBL/GenBank/DDBJ databases">
        <authorList>
            <person name="de Groot N.N."/>
        </authorList>
    </citation>
    <scope>NUCLEOTIDE SEQUENCE [LARGE SCALE GENOMIC DNA]</scope>
    <source>
        <strain evidence="4 5">DSM 16199</strain>
    </source>
</reference>
<dbReference type="GO" id="GO:0015562">
    <property type="term" value="F:efflux transmembrane transporter activity"/>
    <property type="evidence" value="ECO:0007669"/>
    <property type="project" value="TreeGrafter"/>
</dbReference>
<name>A0A1I4EAU8_9RHOB</name>
<keyword evidence="2" id="KW-0175">Coiled coil</keyword>
<sequence length="407" mass="42500">MKLVPVLIAIIVSIALYFVVFERDTLLTFAGRAPEAAAPAPQAEPVQDTPSGVRVVAMKSTAQTVDSAVILRGRTEAARQVTIATETAGRVTSDPLRKGTFVTAGDTLCRLDPGTRDSQLAEAQARLSEAQSRVPEAQASLAEAEARIREADINVNAARQLNEGGFASQTRLVSAEAQREAASAGIQRANSAITSAEAGIEAATAAVAVVTRDIDRLTITAPFAGLLDTDTAELGTLLQTGNACATIVQIDPIKLVGFVPELDVDRVTMGADVRAQLASGGAAQGKVTFVSRVADETTRTFRVEVTVPNPDLAIRDGQTAEIIIASNGALAHLVPQSALTLNDDGDLGVRTVAADGTAQFAPVTLLRDTVDGVWLTDLPDTVNIITVGQDFVSDDVAVLPTYAQVQP</sequence>
<dbReference type="Gene3D" id="2.40.30.170">
    <property type="match status" value="1"/>
</dbReference>
<evidence type="ECO:0000256" key="2">
    <source>
        <dbReference type="SAM" id="Coils"/>
    </source>
</evidence>
<evidence type="ECO:0000313" key="5">
    <source>
        <dbReference type="Proteomes" id="UP000199550"/>
    </source>
</evidence>
<dbReference type="NCBIfam" id="TIGR01730">
    <property type="entry name" value="RND_mfp"/>
    <property type="match status" value="1"/>
</dbReference>